<evidence type="ECO:0000313" key="2">
    <source>
        <dbReference type="Proteomes" id="UP000481861"/>
    </source>
</evidence>
<protein>
    <submittedName>
        <fullName evidence="1">Uncharacterized protein</fullName>
    </submittedName>
</protein>
<organism evidence="1 2">
    <name type="scientific">Massariosphaeria phaeospora</name>
    <dbReference type="NCBI Taxonomy" id="100035"/>
    <lineage>
        <taxon>Eukaryota</taxon>
        <taxon>Fungi</taxon>
        <taxon>Dikarya</taxon>
        <taxon>Ascomycota</taxon>
        <taxon>Pezizomycotina</taxon>
        <taxon>Dothideomycetes</taxon>
        <taxon>Pleosporomycetidae</taxon>
        <taxon>Pleosporales</taxon>
        <taxon>Pleosporales incertae sedis</taxon>
        <taxon>Massariosphaeria</taxon>
    </lineage>
</organism>
<comment type="caution">
    <text evidence="1">The sequence shown here is derived from an EMBL/GenBank/DDBJ whole genome shotgun (WGS) entry which is preliminary data.</text>
</comment>
<proteinExistence type="predicted"/>
<accession>A0A7C8I6M4</accession>
<dbReference type="AlphaFoldDB" id="A0A7C8I6M4"/>
<dbReference type="Proteomes" id="UP000481861">
    <property type="component" value="Unassembled WGS sequence"/>
</dbReference>
<reference evidence="1 2" key="1">
    <citation type="submission" date="2020-01" db="EMBL/GenBank/DDBJ databases">
        <authorList>
            <consortium name="DOE Joint Genome Institute"/>
            <person name="Haridas S."/>
            <person name="Albert R."/>
            <person name="Binder M."/>
            <person name="Bloem J."/>
            <person name="Labutti K."/>
            <person name="Salamov A."/>
            <person name="Andreopoulos B."/>
            <person name="Baker S.E."/>
            <person name="Barry K."/>
            <person name="Bills G."/>
            <person name="Bluhm B.H."/>
            <person name="Cannon C."/>
            <person name="Castanera R."/>
            <person name="Culley D.E."/>
            <person name="Daum C."/>
            <person name="Ezra D."/>
            <person name="Gonzalez J.B."/>
            <person name="Henrissat B."/>
            <person name="Kuo A."/>
            <person name="Liang C."/>
            <person name="Lipzen A."/>
            <person name="Lutzoni F."/>
            <person name="Magnuson J."/>
            <person name="Mondo S."/>
            <person name="Nolan M."/>
            <person name="Ohm R."/>
            <person name="Pangilinan J."/>
            <person name="Park H.-J.H."/>
            <person name="Ramirez L."/>
            <person name="Alfaro M."/>
            <person name="Sun H."/>
            <person name="Tritt A."/>
            <person name="Yoshinaga Y."/>
            <person name="Zwiers L.-H.L."/>
            <person name="Turgeon B.G."/>
            <person name="Goodwin S.B."/>
            <person name="Spatafora J.W."/>
            <person name="Crous P.W."/>
            <person name="Grigoriev I.V."/>
        </authorList>
    </citation>
    <scope>NUCLEOTIDE SEQUENCE [LARGE SCALE GENOMIC DNA]</scope>
    <source>
        <strain evidence="1 2">CBS 611.86</strain>
    </source>
</reference>
<name>A0A7C8I6M4_9PLEO</name>
<keyword evidence="2" id="KW-1185">Reference proteome</keyword>
<evidence type="ECO:0000313" key="1">
    <source>
        <dbReference type="EMBL" id="KAF2869491.1"/>
    </source>
</evidence>
<gene>
    <name evidence="1" type="ORF">BDV95DRAFT_101866</name>
</gene>
<sequence>MAELPHRSTKAVGSPYMPSARHVPFPSHFSLIAQSSRSQNKKPLLKTRPLSWLQASFAKSEGPTICPCDVQVRRGKYSGLLVFTIRYRNDFAAKQQGARGGWAELAVRLRGEAEEMLVPVQKHMQAGIGVKAEEQRRAEALRCSPQAACAARLDCEVVGWPSSLCEAAGACSLGNDEVLWV</sequence>
<dbReference type="EMBL" id="JAADJZ010000016">
    <property type="protein sequence ID" value="KAF2869491.1"/>
    <property type="molecule type" value="Genomic_DNA"/>
</dbReference>